<dbReference type="PANTHER" id="PTHR23310:SF62">
    <property type="entry name" value="ACYL-COA BINDING PROTEIN 1, ISOFORM A"/>
    <property type="match status" value="1"/>
</dbReference>
<proteinExistence type="predicted"/>
<reference evidence="3 4" key="1">
    <citation type="submission" date="2019-07" db="EMBL/GenBank/DDBJ databases">
        <title>Whole genome shotgun sequence of Chitinophaga cymbidii NBRC 109752.</title>
        <authorList>
            <person name="Hosoyama A."/>
            <person name="Uohara A."/>
            <person name="Ohji S."/>
            <person name="Ichikawa N."/>
        </authorList>
    </citation>
    <scope>NUCLEOTIDE SEQUENCE [LARGE SCALE GENOMIC DNA]</scope>
    <source>
        <strain evidence="3 4">NBRC 109752</strain>
    </source>
</reference>
<evidence type="ECO:0000313" key="4">
    <source>
        <dbReference type="Proteomes" id="UP000321436"/>
    </source>
</evidence>
<dbReference type="GO" id="GO:0006631">
    <property type="term" value="P:fatty acid metabolic process"/>
    <property type="evidence" value="ECO:0007669"/>
    <property type="project" value="TreeGrafter"/>
</dbReference>
<dbReference type="PANTHER" id="PTHR23310">
    <property type="entry name" value="ACYL-COA-BINDING PROTEIN, ACBP"/>
    <property type="match status" value="1"/>
</dbReference>
<keyword evidence="4" id="KW-1185">Reference proteome</keyword>
<dbReference type="PROSITE" id="PS51228">
    <property type="entry name" value="ACB_2"/>
    <property type="match status" value="1"/>
</dbReference>
<name>A0A512RSN2_9BACT</name>
<dbReference type="InterPro" id="IPR014352">
    <property type="entry name" value="FERM/acyl-CoA-bd_prot_sf"/>
</dbReference>
<dbReference type="SUPFAM" id="SSF47027">
    <property type="entry name" value="Acyl-CoA binding protein"/>
    <property type="match status" value="1"/>
</dbReference>
<comment type="caution">
    <text evidence="3">The sequence shown here is derived from an EMBL/GenBank/DDBJ whole genome shotgun (WGS) entry which is preliminary data.</text>
</comment>
<feature type="domain" description="ACB" evidence="2">
    <location>
        <begin position="3"/>
        <end position="85"/>
    </location>
</feature>
<keyword evidence="1" id="KW-0446">Lipid-binding</keyword>
<evidence type="ECO:0000259" key="2">
    <source>
        <dbReference type="PROSITE" id="PS51228"/>
    </source>
</evidence>
<dbReference type="Pfam" id="PF00887">
    <property type="entry name" value="ACBP"/>
    <property type="match status" value="1"/>
</dbReference>
<dbReference type="AlphaFoldDB" id="A0A512RSN2"/>
<protein>
    <submittedName>
        <fullName evidence="3">Acyl-CoA-binding protein</fullName>
    </submittedName>
</protein>
<gene>
    <name evidence="3" type="ORF">CCY01nite_49630</name>
</gene>
<dbReference type="PRINTS" id="PR00689">
    <property type="entry name" value="ACOABINDINGP"/>
</dbReference>
<dbReference type="GO" id="GO:0000062">
    <property type="term" value="F:fatty-acyl-CoA binding"/>
    <property type="evidence" value="ECO:0007669"/>
    <property type="project" value="InterPro"/>
</dbReference>
<dbReference type="InterPro" id="IPR000582">
    <property type="entry name" value="Acyl-CoA-binding_protein"/>
</dbReference>
<dbReference type="Proteomes" id="UP000321436">
    <property type="component" value="Unassembled WGS sequence"/>
</dbReference>
<dbReference type="EMBL" id="BKAU01000007">
    <property type="protein sequence ID" value="GEP98703.1"/>
    <property type="molecule type" value="Genomic_DNA"/>
</dbReference>
<organism evidence="3 4">
    <name type="scientific">Chitinophaga cymbidii</name>
    <dbReference type="NCBI Taxonomy" id="1096750"/>
    <lineage>
        <taxon>Bacteria</taxon>
        <taxon>Pseudomonadati</taxon>
        <taxon>Bacteroidota</taxon>
        <taxon>Chitinophagia</taxon>
        <taxon>Chitinophagales</taxon>
        <taxon>Chitinophagaceae</taxon>
        <taxon>Chitinophaga</taxon>
    </lineage>
</organism>
<evidence type="ECO:0000313" key="3">
    <source>
        <dbReference type="EMBL" id="GEP98703.1"/>
    </source>
</evidence>
<dbReference type="Gene3D" id="1.20.80.10">
    <property type="match status" value="1"/>
</dbReference>
<dbReference type="InterPro" id="IPR035984">
    <property type="entry name" value="Acyl-CoA-binding_sf"/>
</dbReference>
<accession>A0A512RSN2</accession>
<evidence type="ECO:0000256" key="1">
    <source>
        <dbReference type="ARBA" id="ARBA00023121"/>
    </source>
</evidence>
<dbReference type="RefSeq" id="WP_146867316.1">
    <property type="nucleotide sequence ID" value="NZ_BKAU01000007.1"/>
</dbReference>
<sequence length="85" mass="9390">MALQQQFDEAVAASKTLASKPDNDVLLQLYSLYKQATEGDINIEPPANPFDFVGKAKFDAWTSLKGKSKDEAMQAYVDLVHKLKG</sequence>
<dbReference type="OrthoDB" id="981216at2"/>